<gene>
    <name evidence="1" type="ORF">ENU21_00150</name>
</gene>
<proteinExistence type="predicted"/>
<protein>
    <submittedName>
        <fullName evidence="1">AAA family ATPase</fullName>
    </submittedName>
</protein>
<dbReference type="SUPFAM" id="SSF52540">
    <property type="entry name" value="P-loop containing nucleoside triphosphate hydrolases"/>
    <property type="match status" value="1"/>
</dbReference>
<organism evidence="1">
    <name type="scientific">Thermofilum pendens</name>
    <dbReference type="NCBI Taxonomy" id="2269"/>
    <lineage>
        <taxon>Archaea</taxon>
        <taxon>Thermoproteota</taxon>
        <taxon>Thermoprotei</taxon>
        <taxon>Thermofilales</taxon>
        <taxon>Thermofilaceae</taxon>
        <taxon>Thermofilum</taxon>
    </lineage>
</organism>
<accession>A0A7C4H5F0</accession>
<dbReference type="EMBL" id="DTBQ01000006">
    <property type="protein sequence ID" value="HGM46150.1"/>
    <property type="molecule type" value="Genomic_DNA"/>
</dbReference>
<dbReference type="InterPro" id="IPR027417">
    <property type="entry name" value="P-loop_NTPase"/>
</dbReference>
<comment type="caution">
    <text evidence="1">The sequence shown here is derived from an EMBL/GenBank/DDBJ whole genome shotgun (WGS) entry which is preliminary data.</text>
</comment>
<evidence type="ECO:0000313" key="1">
    <source>
        <dbReference type="EMBL" id="HGM46150.1"/>
    </source>
</evidence>
<dbReference type="AlphaFoldDB" id="A0A7C4H5F0"/>
<name>A0A7C4H5F0_THEPE</name>
<reference evidence="1" key="1">
    <citation type="journal article" date="2020" name="mSystems">
        <title>Genome- and Community-Level Interaction Insights into Carbon Utilization and Element Cycling Functions of Hydrothermarchaeota in Hydrothermal Sediment.</title>
        <authorList>
            <person name="Zhou Z."/>
            <person name="Liu Y."/>
            <person name="Xu W."/>
            <person name="Pan J."/>
            <person name="Luo Z.H."/>
            <person name="Li M."/>
        </authorList>
    </citation>
    <scope>NUCLEOTIDE SEQUENCE</scope>
    <source>
        <strain evidence="1">SpSt-649</strain>
    </source>
</reference>
<sequence length="743" mass="83259">MIERLEKHESVALVGLPGVGKSTTARRIVIKLQEKDYIPILIKPSGGEKPLELMCERFVDTDIPCIGVSERIGEEEFKLFIRMIACMGGMLENRSGIVKRLESEIKSIDRSLRWGRIAESVALEMTRSAVERTFREFLNSIRGFLDSLGLSKFIGECVRSAGEILTAGGVGVILAASAFPAPWLVGIAAIALTGVIGTTARSRLEKEMLEGILESIEAQKVVLVIDDLSTKGFGFRGEQPLLGKEAMEEVNSLLSRMLELGVKTVHVVRVDFEEWLEYRRNRVEWLAKHELANVRRSEQVVELFIPKPEVFAKIVRANAGDLDKTTIDKLYEASGGIPALALMIHKGGGQTLEEILSSHLKKMEALWPTFDHVADLEEKLGVAKDGKEAEELAEKLREAYELAVRNTYRAAKIAYEGLRRSNFSYAALVAQPFGVAEDELGEFCQRAEEYMRGRNLNRAWIPEDEEIVEVESERLAQKERKIYRLNELWAHLPPLILTLSYRDEELAREMAFTRKLLLEIVDKKAMEFGQINDRMIFSALRHIAWLSDIFGKPSLSEYLGKVGITGKWLTAQALSRGREALNLSPLHGIEFAPVASRLFSKSAKDEEVLLHAAVYLSALVDAIGTVSMPSVELMEKLLICEYLMAKLNEDPAVIAHRAIARAKTMKVLLKLHISAFRKIIYEECLSLIEKLNKKDSEKLYRIALAVAGLNLGGALLRIPEFEEEAETYLKSSVENAKKAGRIR</sequence>